<dbReference type="KEGG" id="bbev:BBEV_1077"/>
<keyword evidence="8" id="KW-1185">Reference proteome</keyword>
<comment type="similarity">
    <text evidence="2">Belongs to the UPF0754 family.</text>
</comment>
<name>A0A1D7QTU6_9BACI</name>
<dbReference type="Pfam" id="PF04286">
    <property type="entry name" value="DUF445"/>
    <property type="match status" value="1"/>
</dbReference>
<protein>
    <recommendedName>
        <fullName evidence="9">DUF445 family protein</fullName>
    </recommendedName>
</protein>
<keyword evidence="3 6" id="KW-0812">Transmembrane</keyword>
<sequence length="381" mass="43066">MDTAGLLIMMILIGAVLGGGTNVLAIRMIFRPLQAIYIGPLRIPFTPGLVPKRRGEIADRLGRMVEDYLLTPEGVQSKLTGSAFSDEIEKRMQRGIEELLNDERTIDEWLEETFEKKGNTAVIRQNLETGINDKIGELLKQYKYVPIKETLPADWVVKAEEKMPVVTSEILKSFEVYLVSDEGQAQIRRMVTRFFESRGGVGSMLGKVINRFSLTNLLTKELVRFVRDDQTNRMVTDLLNREMHQAMKKRPVDYLDEARADEHIRELIEKIVNEIPVVGEWDKPINQWGSGYHAFLDKTVIPAVMAGSTSIVSKYLSRMMKKIGIRDVVTNQINQFPITQLEQMIISVSARELKLIALLGALIGGAIGLLQAILFLTFTPY</sequence>
<dbReference type="GO" id="GO:0012505">
    <property type="term" value="C:endomembrane system"/>
    <property type="evidence" value="ECO:0007669"/>
    <property type="project" value="UniProtKB-SubCell"/>
</dbReference>
<dbReference type="AlphaFoldDB" id="A0A1D7QTU6"/>
<proteinExistence type="inferred from homology"/>
<evidence type="ECO:0000313" key="8">
    <source>
        <dbReference type="Proteomes" id="UP000094463"/>
    </source>
</evidence>
<comment type="subcellular location">
    <subcellularLocation>
        <location evidence="1">Endomembrane system</location>
    </subcellularLocation>
</comment>
<dbReference type="EMBL" id="CP012502">
    <property type="protein sequence ID" value="AOM82446.1"/>
    <property type="molecule type" value="Genomic_DNA"/>
</dbReference>
<evidence type="ECO:0000256" key="3">
    <source>
        <dbReference type="ARBA" id="ARBA00022692"/>
    </source>
</evidence>
<accession>A0A1D7QTU6</accession>
<reference evidence="7 8" key="1">
    <citation type="submission" date="2015-08" db="EMBL/GenBank/DDBJ databases">
        <title>The complete genome sequence of Bacillus beveridgei MLTeJB.</title>
        <authorList>
            <person name="Hanson T.E."/>
            <person name="Mesa C."/>
            <person name="Basesman S.M."/>
            <person name="Oremland R.S."/>
        </authorList>
    </citation>
    <scope>NUCLEOTIDE SEQUENCE [LARGE SCALE GENOMIC DNA]</scope>
    <source>
        <strain evidence="7 8">MLTeJB</strain>
    </source>
</reference>
<evidence type="ECO:0000256" key="2">
    <source>
        <dbReference type="ARBA" id="ARBA00008053"/>
    </source>
</evidence>
<dbReference type="PATRIC" id="fig|632773.3.peg.1144"/>
<dbReference type="PANTHER" id="PTHR35791">
    <property type="entry name" value="UPF0754 MEMBRANE PROTEIN YHEB"/>
    <property type="match status" value="1"/>
</dbReference>
<dbReference type="PANTHER" id="PTHR35791:SF1">
    <property type="entry name" value="UPF0754 MEMBRANE PROTEIN YHEB"/>
    <property type="match status" value="1"/>
</dbReference>
<evidence type="ECO:0000313" key="7">
    <source>
        <dbReference type="EMBL" id="AOM82446.1"/>
    </source>
</evidence>
<gene>
    <name evidence="7" type="ORF">BBEV_1077</name>
</gene>
<dbReference type="RefSeq" id="WP_069364536.1">
    <property type="nucleotide sequence ID" value="NZ_CP012502.1"/>
</dbReference>
<evidence type="ECO:0008006" key="9">
    <source>
        <dbReference type="Google" id="ProtNLM"/>
    </source>
</evidence>
<dbReference type="STRING" id="632773.BBEV_1077"/>
<evidence type="ECO:0000256" key="1">
    <source>
        <dbReference type="ARBA" id="ARBA00004308"/>
    </source>
</evidence>
<keyword evidence="5 6" id="KW-0472">Membrane</keyword>
<evidence type="ECO:0000256" key="5">
    <source>
        <dbReference type="ARBA" id="ARBA00023136"/>
    </source>
</evidence>
<dbReference type="InterPro" id="IPR007383">
    <property type="entry name" value="DUF445"/>
</dbReference>
<dbReference type="Proteomes" id="UP000094463">
    <property type="component" value="Chromosome"/>
</dbReference>
<organism evidence="7 8">
    <name type="scientific">Salisediminibacterium beveridgei</name>
    <dbReference type="NCBI Taxonomy" id="632773"/>
    <lineage>
        <taxon>Bacteria</taxon>
        <taxon>Bacillati</taxon>
        <taxon>Bacillota</taxon>
        <taxon>Bacilli</taxon>
        <taxon>Bacillales</taxon>
        <taxon>Bacillaceae</taxon>
        <taxon>Salisediminibacterium</taxon>
    </lineage>
</organism>
<keyword evidence="4 6" id="KW-1133">Transmembrane helix</keyword>
<evidence type="ECO:0000256" key="6">
    <source>
        <dbReference type="SAM" id="Phobius"/>
    </source>
</evidence>
<evidence type="ECO:0000256" key="4">
    <source>
        <dbReference type="ARBA" id="ARBA00022989"/>
    </source>
</evidence>
<feature type="transmembrane region" description="Helical" evidence="6">
    <location>
        <begin position="6"/>
        <end position="26"/>
    </location>
</feature>
<feature type="transmembrane region" description="Helical" evidence="6">
    <location>
        <begin position="355"/>
        <end position="378"/>
    </location>
</feature>